<gene>
    <name evidence="9 16" type="primary">hemA</name>
    <name evidence="16" type="ORF">PXH66_12845</name>
</gene>
<dbReference type="Gene3D" id="3.30.460.30">
    <property type="entry name" value="Glutamyl-tRNA reductase, N-terminal domain"/>
    <property type="match status" value="1"/>
</dbReference>
<dbReference type="Pfam" id="PF01488">
    <property type="entry name" value="Shikimate_DH"/>
    <property type="match status" value="1"/>
</dbReference>
<reference evidence="16" key="1">
    <citation type="submission" date="2023-03" db="EMBL/GenBank/DDBJ databases">
        <title>Lomoglobus Profundus gen. nov., sp. nov., a novel member of the phylum Verrucomicrobia, isolated from deep-marine sediment of South China Sea.</title>
        <authorList>
            <person name="Ahmad T."/>
            <person name="Ishaq S.E."/>
            <person name="Wang F."/>
        </authorList>
    </citation>
    <scope>NUCLEOTIDE SEQUENCE</scope>
    <source>
        <strain evidence="16">LMO-M01</strain>
    </source>
</reference>
<dbReference type="Proteomes" id="UP001218638">
    <property type="component" value="Chromosome"/>
</dbReference>
<evidence type="ECO:0000313" key="17">
    <source>
        <dbReference type="Proteomes" id="UP001218638"/>
    </source>
</evidence>
<feature type="binding site" evidence="9 11">
    <location>
        <begin position="54"/>
        <end position="57"/>
    </location>
    <ligand>
        <name>substrate</name>
    </ligand>
</feature>
<dbReference type="GO" id="GO:0019353">
    <property type="term" value="P:protoporphyrinogen IX biosynthetic process from glutamate"/>
    <property type="evidence" value="ECO:0007669"/>
    <property type="project" value="TreeGrafter"/>
</dbReference>
<keyword evidence="4 9" id="KW-0521">NADP</keyword>
<evidence type="ECO:0000259" key="14">
    <source>
        <dbReference type="Pfam" id="PF01488"/>
    </source>
</evidence>
<dbReference type="InterPro" id="IPR036343">
    <property type="entry name" value="GluRdtase_N_sf"/>
</dbReference>
<feature type="binding site" evidence="9 11">
    <location>
        <position position="113"/>
    </location>
    <ligand>
        <name>substrate</name>
    </ligand>
</feature>
<keyword evidence="5 9" id="KW-0560">Oxidoreductase</keyword>
<feature type="binding site" evidence="9 12">
    <location>
        <begin position="193"/>
        <end position="198"/>
    </location>
    <ligand>
        <name>NADP(+)</name>
        <dbReference type="ChEBI" id="CHEBI:58349"/>
    </ligand>
</feature>
<dbReference type="GO" id="GO:0008883">
    <property type="term" value="F:glutamyl-tRNA reductase activity"/>
    <property type="evidence" value="ECO:0007669"/>
    <property type="project" value="UniProtKB-UniRule"/>
</dbReference>
<dbReference type="SUPFAM" id="SSF51735">
    <property type="entry name" value="NAD(P)-binding Rossmann-fold domains"/>
    <property type="match status" value="1"/>
</dbReference>
<comment type="catalytic activity">
    <reaction evidence="7 9">
        <text>(S)-4-amino-5-oxopentanoate + tRNA(Glu) + NADP(+) = L-glutamyl-tRNA(Glu) + NADPH + H(+)</text>
        <dbReference type="Rhea" id="RHEA:12344"/>
        <dbReference type="Rhea" id="RHEA-COMP:9663"/>
        <dbReference type="Rhea" id="RHEA-COMP:9680"/>
        <dbReference type="ChEBI" id="CHEBI:15378"/>
        <dbReference type="ChEBI" id="CHEBI:57501"/>
        <dbReference type="ChEBI" id="CHEBI:57783"/>
        <dbReference type="ChEBI" id="CHEBI:58349"/>
        <dbReference type="ChEBI" id="CHEBI:78442"/>
        <dbReference type="ChEBI" id="CHEBI:78520"/>
        <dbReference type="EC" id="1.2.1.70"/>
    </reaction>
</comment>
<dbReference type="EMBL" id="CP119075">
    <property type="protein sequence ID" value="WED63217.1"/>
    <property type="molecule type" value="Genomic_DNA"/>
</dbReference>
<comment type="miscellaneous">
    <text evidence="9">During catalysis, the active site Cys acts as a nucleophile attacking the alpha-carbonyl group of tRNA-bound glutamate with the formation of a thioester intermediate between enzyme and glutamate, and the concomitant release of tRNA(Glu). The thioester intermediate is finally reduced by direct hydride transfer from NADPH, to form the product GSA.</text>
</comment>
<dbReference type="PANTHER" id="PTHR43013">
    <property type="entry name" value="GLUTAMYL-TRNA REDUCTASE"/>
    <property type="match status" value="1"/>
</dbReference>
<evidence type="ECO:0000256" key="8">
    <source>
        <dbReference type="ARBA" id="ARBA00068659"/>
    </source>
</evidence>
<keyword evidence="6 9" id="KW-0627">Porphyrin biosynthesis</keyword>
<proteinExistence type="inferred from homology"/>
<dbReference type="Gene3D" id="3.40.50.720">
    <property type="entry name" value="NAD(P)-binding Rossmann-like Domain"/>
    <property type="match status" value="1"/>
</dbReference>
<evidence type="ECO:0000256" key="5">
    <source>
        <dbReference type="ARBA" id="ARBA00023002"/>
    </source>
</evidence>
<name>A0AAE9ZZ80_9BACT</name>
<dbReference type="InterPro" id="IPR006151">
    <property type="entry name" value="Shikm_DH/Glu-tRNA_Rdtase"/>
</dbReference>
<comment type="subunit">
    <text evidence="9">Homodimer.</text>
</comment>
<dbReference type="FunFam" id="3.30.460.30:FF:000001">
    <property type="entry name" value="Glutamyl-tRNA reductase"/>
    <property type="match status" value="1"/>
</dbReference>
<organism evidence="16 17">
    <name type="scientific">Synoicihabitans lomoniglobus</name>
    <dbReference type="NCBI Taxonomy" id="2909285"/>
    <lineage>
        <taxon>Bacteria</taxon>
        <taxon>Pseudomonadati</taxon>
        <taxon>Verrucomicrobiota</taxon>
        <taxon>Opitutia</taxon>
        <taxon>Opitutales</taxon>
        <taxon>Opitutaceae</taxon>
        <taxon>Synoicihabitans</taxon>
    </lineage>
</organism>
<dbReference type="FunFam" id="3.40.50.720:FF:000031">
    <property type="entry name" value="Glutamyl-tRNA reductase"/>
    <property type="match status" value="1"/>
</dbReference>
<dbReference type="HAMAP" id="MF_00087">
    <property type="entry name" value="Glu_tRNA_reductase"/>
    <property type="match status" value="1"/>
</dbReference>
<dbReference type="KEGG" id="slom:PXH66_12845"/>
<comment type="function">
    <text evidence="9">Catalyzes the NADPH-dependent reduction of glutamyl-tRNA(Glu) to glutamate 1-semialdehyde (GSA).</text>
</comment>
<dbReference type="CDD" id="cd05213">
    <property type="entry name" value="NAD_bind_Glutamyl_tRNA_reduct"/>
    <property type="match status" value="1"/>
</dbReference>
<dbReference type="PANTHER" id="PTHR43013:SF1">
    <property type="entry name" value="GLUTAMYL-TRNA REDUCTASE"/>
    <property type="match status" value="1"/>
</dbReference>
<feature type="domain" description="Quinate/shikimate 5-dehydrogenase/glutamyl-tRNA reductase" evidence="14">
    <location>
        <begin position="175"/>
        <end position="310"/>
    </location>
</feature>
<feature type="active site" description="Nucleophile" evidence="9 10">
    <location>
        <position position="55"/>
    </location>
</feature>
<comment type="pathway">
    <text evidence="1 9">Porphyrin-containing compound metabolism; protoporphyrin-IX biosynthesis; 5-aminolevulinate from L-glutamyl-tRNA(Glu): step 1/2.</text>
</comment>
<comment type="similarity">
    <text evidence="2 9">Belongs to the glutamyl-tRNA reductase family.</text>
</comment>
<evidence type="ECO:0000313" key="16">
    <source>
        <dbReference type="EMBL" id="WED63217.1"/>
    </source>
</evidence>
<feature type="site" description="Important for activity" evidence="9 13">
    <location>
        <position position="103"/>
    </location>
</feature>
<evidence type="ECO:0000256" key="1">
    <source>
        <dbReference type="ARBA" id="ARBA00005059"/>
    </source>
</evidence>
<protein>
    <recommendedName>
        <fullName evidence="8 9">Glutamyl-tRNA reductase</fullName>
        <shortName evidence="9">GluTR</shortName>
        <ecNumber evidence="3 9">1.2.1.70</ecNumber>
    </recommendedName>
</protein>
<evidence type="ECO:0000256" key="2">
    <source>
        <dbReference type="ARBA" id="ARBA00005916"/>
    </source>
</evidence>
<feature type="domain" description="Glutamyl-tRNA reductase N-terminal" evidence="15">
    <location>
        <begin position="11"/>
        <end position="160"/>
    </location>
</feature>
<dbReference type="Pfam" id="PF05201">
    <property type="entry name" value="GlutR_N"/>
    <property type="match status" value="1"/>
</dbReference>
<dbReference type="PIRSF" id="PIRSF000445">
    <property type="entry name" value="4pyrrol_synth_GluRdtase"/>
    <property type="match status" value="1"/>
</dbReference>
<evidence type="ECO:0000256" key="10">
    <source>
        <dbReference type="PIRSR" id="PIRSR000445-1"/>
    </source>
</evidence>
<dbReference type="GO" id="GO:0050661">
    <property type="term" value="F:NADP binding"/>
    <property type="evidence" value="ECO:0007669"/>
    <property type="project" value="InterPro"/>
</dbReference>
<accession>A0AAE9ZZ80</accession>
<evidence type="ECO:0000256" key="6">
    <source>
        <dbReference type="ARBA" id="ARBA00023244"/>
    </source>
</evidence>
<dbReference type="AlphaFoldDB" id="A0AAE9ZZ80"/>
<evidence type="ECO:0000256" key="13">
    <source>
        <dbReference type="PIRSR" id="PIRSR000445-4"/>
    </source>
</evidence>
<evidence type="ECO:0000256" key="9">
    <source>
        <dbReference type="HAMAP-Rule" id="MF_00087"/>
    </source>
</evidence>
<evidence type="ECO:0000256" key="7">
    <source>
        <dbReference type="ARBA" id="ARBA00047464"/>
    </source>
</evidence>
<dbReference type="NCBIfam" id="TIGR01035">
    <property type="entry name" value="hemA"/>
    <property type="match status" value="1"/>
</dbReference>
<dbReference type="InterPro" id="IPR036291">
    <property type="entry name" value="NAD(P)-bd_dom_sf"/>
</dbReference>
<dbReference type="InterPro" id="IPR000343">
    <property type="entry name" value="4pyrrol_synth_GluRdtase"/>
</dbReference>
<evidence type="ECO:0000256" key="4">
    <source>
        <dbReference type="ARBA" id="ARBA00022857"/>
    </source>
</evidence>
<sequence length="348" mass="37871">MNTPGPMLFVVGANHHTTPLEWREKLALGPDILPTFRQTISRLEGLRECAILNTCNRVEIYGVAESATTIDALVSAFCHQQGIARADFDRVRATARADAAIRHLVKVSSGLDSQMLGENEIFGQVKDAYRAAQTAHTTGPVLNRVFQKAFQAAKYVRTHTAISEGQISTANVSVELAQTIFGDLGDARVLFVGAGEIGEKTARAFQNRGARHLTVASRTMERAMTLATSMGASALPFDQVEAQLADFDIVACATAAPGAILSHAVIKRAMRARQAAPLFLIDLALPRDIAPEAAEIENVYLYNLDDLAKITEENRLARVAEVDKAETIVRERTESLWETIALHVPGRE</sequence>
<comment type="domain">
    <text evidence="9">Possesses an unusual extended V-shaped dimeric structure with each monomer consisting of three distinct domains arranged along a curved 'spinal' alpha-helix. The N-terminal catalytic domain specifically recognizes the glutamate moiety of the substrate. The second domain is the NADPH-binding domain, and the third C-terminal domain is responsible for dimerization.</text>
</comment>
<dbReference type="RefSeq" id="WP_330928569.1">
    <property type="nucleotide sequence ID" value="NZ_CP119075.1"/>
</dbReference>
<evidence type="ECO:0000256" key="12">
    <source>
        <dbReference type="PIRSR" id="PIRSR000445-3"/>
    </source>
</evidence>
<feature type="binding site" evidence="9 11">
    <location>
        <position position="124"/>
    </location>
    <ligand>
        <name>substrate</name>
    </ligand>
</feature>
<evidence type="ECO:0000259" key="15">
    <source>
        <dbReference type="Pfam" id="PF05201"/>
    </source>
</evidence>
<keyword evidence="17" id="KW-1185">Reference proteome</keyword>
<dbReference type="InterPro" id="IPR015895">
    <property type="entry name" value="4pyrrol_synth_GluRdtase_N"/>
</dbReference>
<evidence type="ECO:0000256" key="11">
    <source>
        <dbReference type="PIRSR" id="PIRSR000445-2"/>
    </source>
</evidence>
<feature type="binding site" evidence="9 11">
    <location>
        <begin position="118"/>
        <end position="120"/>
    </location>
    <ligand>
        <name>substrate</name>
    </ligand>
</feature>
<dbReference type="EC" id="1.2.1.70" evidence="3 9"/>
<evidence type="ECO:0000256" key="3">
    <source>
        <dbReference type="ARBA" id="ARBA00012970"/>
    </source>
</evidence>
<dbReference type="SUPFAM" id="SSF69742">
    <property type="entry name" value="Glutamyl tRNA-reductase catalytic, N-terminal domain"/>
    <property type="match status" value="1"/>
</dbReference>